<accession>A0A0W1AXZ7</accession>
<name>A0A0W1AXZ7_9BACL</name>
<evidence type="ECO:0000256" key="2">
    <source>
        <dbReference type="SAM" id="Coils"/>
    </source>
</evidence>
<dbReference type="Gene3D" id="1.10.530.10">
    <property type="match status" value="1"/>
</dbReference>
<keyword evidence="5" id="KW-1185">Reference proteome</keyword>
<keyword evidence="1" id="KW-0378">Hydrolase</keyword>
<dbReference type="InterPro" id="IPR051056">
    <property type="entry name" value="Glycosyl_Hydrolase_73"/>
</dbReference>
<dbReference type="GO" id="GO:0004040">
    <property type="term" value="F:amidase activity"/>
    <property type="evidence" value="ECO:0007669"/>
    <property type="project" value="InterPro"/>
</dbReference>
<dbReference type="InterPro" id="IPR002901">
    <property type="entry name" value="MGlyc_endo_b_GlcNAc-like_dom"/>
</dbReference>
<evidence type="ECO:0000256" key="1">
    <source>
        <dbReference type="ARBA" id="ARBA00022801"/>
    </source>
</evidence>
<gene>
    <name evidence="4" type="ORF">UQ64_17170</name>
</gene>
<organism evidence="4 5">
    <name type="scientific">Paenibacillus etheri</name>
    <dbReference type="NCBI Taxonomy" id="1306852"/>
    <lineage>
        <taxon>Bacteria</taxon>
        <taxon>Bacillati</taxon>
        <taxon>Bacillota</taxon>
        <taxon>Bacilli</taxon>
        <taxon>Bacillales</taxon>
        <taxon>Paenibacillaceae</taxon>
        <taxon>Paenibacillus</taxon>
    </lineage>
</organism>
<protein>
    <recommendedName>
        <fullName evidence="3">Mannosyl-glycoprotein endo-beta-N-acetylglucosamidase-like domain-containing protein</fullName>
    </recommendedName>
</protein>
<dbReference type="PANTHER" id="PTHR33308:SF9">
    <property type="entry name" value="PEPTIDOGLYCAN HYDROLASE FLGJ"/>
    <property type="match status" value="1"/>
</dbReference>
<dbReference type="EMBL" id="LCZJ02000023">
    <property type="protein sequence ID" value="KTD86190.1"/>
    <property type="molecule type" value="Genomic_DNA"/>
</dbReference>
<reference evidence="4 5" key="1">
    <citation type="journal article" date="2015" name="Int. Biodeterior. Biodegradation">
        <title>Physiological and genetic screening methods for the isolation of methyl tert-butyl ether-degrading bacteria for bioremediation purposes.</title>
        <authorList>
            <person name="Guisado I.M."/>
            <person name="Purswani J."/>
            <person name="Gonzalez Lopez J."/>
            <person name="Pozo C."/>
        </authorList>
    </citation>
    <scope>NUCLEOTIDE SEQUENCE [LARGE SCALE GENOMIC DNA]</scope>
    <source>
        <strain evidence="4 5">SH7</strain>
    </source>
</reference>
<dbReference type="PANTHER" id="PTHR33308">
    <property type="entry name" value="PEPTIDOGLYCAN HYDROLASE FLGJ"/>
    <property type="match status" value="1"/>
</dbReference>
<keyword evidence="2" id="KW-0175">Coiled coil</keyword>
<feature type="domain" description="Mannosyl-glycoprotein endo-beta-N-acetylglucosamidase-like" evidence="3">
    <location>
        <begin position="2"/>
        <end position="152"/>
    </location>
</feature>
<comment type="caution">
    <text evidence="4">The sequence shown here is derived from an EMBL/GenBank/DDBJ whole genome shotgun (WGS) entry which is preliminary data.</text>
</comment>
<proteinExistence type="predicted"/>
<dbReference type="GO" id="GO:0071973">
    <property type="term" value="P:bacterial-type flagellum-dependent cell motility"/>
    <property type="evidence" value="ECO:0007669"/>
    <property type="project" value="TreeGrafter"/>
</dbReference>
<evidence type="ECO:0000259" key="3">
    <source>
        <dbReference type="SMART" id="SM00047"/>
    </source>
</evidence>
<dbReference type="Pfam" id="PF01832">
    <property type="entry name" value="Glucosaminidase"/>
    <property type="match status" value="1"/>
</dbReference>
<evidence type="ECO:0000313" key="4">
    <source>
        <dbReference type="EMBL" id="KTD86190.1"/>
    </source>
</evidence>
<sequence>MTETEFIAKIANFAVKDMQISKVPASLTIAQAALESGWGSSGLTVKANNLFGIKGSGPAGSITVQTTEYVNGKAVKVEAPFRAYNNWGESVAGHSALIVNGVSWNRNLYRKVLGTSGKVAAQEIAAAGYATDPNYAAKLIQIMNTYNLYLYDEEAKEGDDEMSAEDKQRLVSMETEIKELRALIVSLTDSKDRLKTGVQEQGQSMTKLSDRVTLIEGRAVMSVPPWAEAAVKAASAAGLLDTPSGGSYDFYRIITVLNRAGLLAPGSGK</sequence>
<evidence type="ECO:0000313" key="5">
    <source>
        <dbReference type="Proteomes" id="UP000054709"/>
    </source>
</evidence>
<feature type="coiled-coil region" evidence="2">
    <location>
        <begin position="163"/>
        <end position="190"/>
    </location>
</feature>
<dbReference type="Gene3D" id="4.10.80.30">
    <property type="entry name" value="DNA polymerase, domain 6"/>
    <property type="match status" value="1"/>
</dbReference>
<dbReference type="OrthoDB" id="977752at2"/>
<dbReference type="RefSeq" id="WP_060624089.1">
    <property type="nucleotide sequence ID" value="NZ_LCZJ02000023.1"/>
</dbReference>
<dbReference type="SMART" id="SM00047">
    <property type="entry name" value="LYZ2"/>
    <property type="match status" value="1"/>
</dbReference>
<dbReference type="PRINTS" id="PR01002">
    <property type="entry name" value="FLGFLGJ"/>
</dbReference>
<dbReference type="AlphaFoldDB" id="A0A0W1AXZ7"/>
<dbReference type="Proteomes" id="UP000054709">
    <property type="component" value="Unassembled WGS sequence"/>
</dbReference>